<dbReference type="OrthoDB" id="5215637at2759"/>
<evidence type="ECO:0000256" key="2">
    <source>
        <dbReference type="ARBA" id="ARBA00022692"/>
    </source>
</evidence>
<keyword evidence="4 6" id="KW-0472">Membrane</keyword>
<dbReference type="GO" id="GO:0016020">
    <property type="term" value="C:membrane"/>
    <property type="evidence" value="ECO:0007669"/>
    <property type="project" value="UniProtKB-SubCell"/>
</dbReference>
<feature type="region of interest" description="Disordered" evidence="5">
    <location>
        <begin position="177"/>
        <end position="218"/>
    </location>
</feature>
<keyword evidence="9" id="KW-1185">Reference proteome</keyword>
<keyword evidence="7" id="KW-0732">Signal</keyword>
<dbReference type="EMBL" id="KV745249">
    <property type="protein sequence ID" value="OCK76032.1"/>
    <property type="molecule type" value="Genomic_DNA"/>
</dbReference>
<evidence type="ECO:0000256" key="4">
    <source>
        <dbReference type="ARBA" id="ARBA00023136"/>
    </source>
</evidence>
<keyword evidence="2 6" id="KW-0812">Transmembrane</keyword>
<comment type="subcellular location">
    <subcellularLocation>
        <location evidence="1">Membrane</location>
        <topology evidence="1">Single-pass membrane protein</topology>
    </subcellularLocation>
</comment>
<dbReference type="AlphaFoldDB" id="A0A8E2E296"/>
<feature type="chain" id="PRO_5034651281" description="Mid2 domain-containing protein" evidence="7">
    <location>
        <begin position="22"/>
        <end position="295"/>
    </location>
</feature>
<feature type="transmembrane region" description="Helical" evidence="6">
    <location>
        <begin position="222"/>
        <end position="243"/>
    </location>
</feature>
<dbReference type="PANTHER" id="PTHR15549:SF33">
    <property type="entry name" value="MEMBRANE PROTEIN WSC4, PUTATIVE (AFU_ORTHOLOGUE AFUA_5G09020)-RELATED"/>
    <property type="match status" value="1"/>
</dbReference>
<evidence type="ECO:0000313" key="8">
    <source>
        <dbReference type="EMBL" id="OCK76032.1"/>
    </source>
</evidence>
<reference evidence="8 9" key="1">
    <citation type="journal article" date="2016" name="Nat. Commun.">
        <title>Ectomycorrhizal ecology is imprinted in the genome of the dominant symbiotic fungus Cenococcum geophilum.</title>
        <authorList>
            <consortium name="DOE Joint Genome Institute"/>
            <person name="Peter M."/>
            <person name="Kohler A."/>
            <person name="Ohm R.A."/>
            <person name="Kuo A."/>
            <person name="Krutzmann J."/>
            <person name="Morin E."/>
            <person name="Arend M."/>
            <person name="Barry K.W."/>
            <person name="Binder M."/>
            <person name="Choi C."/>
            <person name="Clum A."/>
            <person name="Copeland A."/>
            <person name="Grisel N."/>
            <person name="Haridas S."/>
            <person name="Kipfer T."/>
            <person name="LaButti K."/>
            <person name="Lindquist E."/>
            <person name="Lipzen A."/>
            <person name="Maire R."/>
            <person name="Meier B."/>
            <person name="Mihaltcheva S."/>
            <person name="Molinier V."/>
            <person name="Murat C."/>
            <person name="Poggeler S."/>
            <person name="Quandt C.A."/>
            <person name="Sperisen C."/>
            <person name="Tritt A."/>
            <person name="Tisserant E."/>
            <person name="Crous P.W."/>
            <person name="Henrissat B."/>
            <person name="Nehls U."/>
            <person name="Egli S."/>
            <person name="Spatafora J.W."/>
            <person name="Grigoriev I.V."/>
            <person name="Martin F.M."/>
        </authorList>
    </citation>
    <scope>NUCLEOTIDE SEQUENCE [LARGE SCALE GENOMIC DNA]</scope>
    <source>
        <strain evidence="8 9">CBS 459.81</strain>
    </source>
</reference>
<evidence type="ECO:0000256" key="7">
    <source>
        <dbReference type="SAM" id="SignalP"/>
    </source>
</evidence>
<protein>
    <recommendedName>
        <fullName evidence="10">Mid2 domain-containing protein</fullName>
    </recommendedName>
</protein>
<keyword evidence="3 6" id="KW-1133">Transmembrane helix</keyword>
<proteinExistence type="predicted"/>
<evidence type="ECO:0000256" key="3">
    <source>
        <dbReference type="ARBA" id="ARBA00022989"/>
    </source>
</evidence>
<evidence type="ECO:0000256" key="5">
    <source>
        <dbReference type="SAM" id="MobiDB-lite"/>
    </source>
</evidence>
<evidence type="ECO:0000256" key="6">
    <source>
        <dbReference type="SAM" id="Phobius"/>
    </source>
</evidence>
<dbReference type="Proteomes" id="UP000250266">
    <property type="component" value="Unassembled WGS sequence"/>
</dbReference>
<dbReference type="InterPro" id="IPR051694">
    <property type="entry name" value="Immunoregulatory_rcpt-like"/>
</dbReference>
<accession>A0A8E2E296</accession>
<sequence>MKYHVALFHILPACFFVSTSALNSSTCYNPDKSQASSGNIPCFPSQDVSPCCGIGSLCTNTGLCVPGGVSTSELLSSLVRGTCTDQNWQSSECPQYCLSASTGGTNLISCQNVTNNDRDFCCDHSNGCCDSGIGRFRLTVEEIVVATIASGGASQLTTLTTSISSASSSTLASGETTSTISITPSSSIPNPASTPASPAASSSSSATATSSSSNKNTNAVKIGAGVGVPVLIIALSLSCYLIYAWRRKRKTKNVELAELHSSPAPQEVEEYGKYSRWQTMAQELDGRSRSELPTN</sequence>
<evidence type="ECO:0000256" key="1">
    <source>
        <dbReference type="ARBA" id="ARBA00004167"/>
    </source>
</evidence>
<gene>
    <name evidence="8" type="ORF">K432DRAFT_361103</name>
</gene>
<feature type="signal peptide" evidence="7">
    <location>
        <begin position="1"/>
        <end position="21"/>
    </location>
</feature>
<name>A0A8E2E296_9PEZI</name>
<evidence type="ECO:0000313" key="9">
    <source>
        <dbReference type="Proteomes" id="UP000250266"/>
    </source>
</evidence>
<organism evidence="8 9">
    <name type="scientific">Lepidopterella palustris CBS 459.81</name>
    <dbReference type="NCBI Taxonomy" id="1314670"/>
    <lineage>
        <taxon>Eukaryota</taxon>
        <taxon>Fungi</taxon>
        <taxon>Dikarya</taxon>
        <taxon>Ascomycota</taxon>
        <taxon>Pezizomycotina</taxon>
        <taxon>Dothideomycetes</taxon>
        <taxon>Pleosporomycetidae</taxon>
        <taxon>Mytilinidiales</taxon>
        <taxon>Argynnaceae</taxon>
        <taxon>Lepidopterella</taxon>
    </lineage>
</organism>
<dbReference type="GO" id="GO:0071944">
    <property type="term" value="C:cell periphery"/>
    <property type="evidence" value="ECO:0007669"/>
    <property type="project" value="UniProtKB-ARBA"/>
</dbReference>
<dbReference type="PANTHER" id="PTHR15549">
    <property type="entry name" value="PAIRED IMMUNOGLOBULIN-LIKE TYPE 2 RECEPTOR"/>
    <property type="match status" value="1"/>
</dbReference>
<evidence type="ECO:0008006" key="10">
    <source>
        <dbReference type="Google" id="ProtNLM"/>
    </source>
</evidence>